<name>A0ABS3U246_9ACTN</name>
<evidence type="ECO:0000313" key="1">
    <source>
        <dbReference type="EMBL" id="MBO3732331.1"/>
    </source>
</evidence>
<accession>A0ABS3U246</accession>
<dbReference type="RefSeq" id="WP_208495154.1">
    <property type="nucleotide sequence ID" value="NZ_JAGFNP010000003.1"/>
</dbReference>
<comment type="caution">
    <text evidence="1">The sequence shown here is derived from an EMBL/GenBank/DDBJ whole genome shotgun (WGS) entry which is preliminary data.</text>
</comment>
<dbReference type="Proteomes" id="UP000681341">
    <property type="component" value="Unassembled WGS sequence"/>
</dbReference>
<protein>
    <submittedName>
        <fullName evidence="1">Uncharacterized protein</fullName>
    </submittedName>
</protein>
<proteinExistence type="predicted"/>
<evidence type="ECO:0000313" key="2">
    <source>
        <dbReference type="Proteomes" id="UP000681341"/>
    </source>
</evidence>
<keyword evidence="2" id="KW-1185">Reference proteome</keyword>
<dbReference type="EMBL" id="JAGFNP010000003">
    <property type="protein sequence ID" value="MBO3732331.1"/>
    <property type="molecule type" value="Genomic_DNA"/>
</dbReference>
<gene>
    <name evidence="1" type="ORF">J5V16_05795</name>
</gene>
<reference evidence="1 2" key="1">
    <citation type="submission" date="2021-03" db="EMBL/GenBank/DDBJ databases">
        <title>Glycomyces sp. nov., a novel actinomycete isolated from soil.</title>
        <authorList>
            <person name="Yang X."/>
            <person name="Xu X."/>
        </authorList>
    </citation>
    <scope>NUCLEOTIDE SEQUENCE [LARGE SCALE GENOMIC DNA]</scope>
    <source>
        <strain evidence="1 2">NEAU-S30</strain>
    </source>
</reference>
<organism evidence="1 2">
    <name type="scientific">Glycomyces niveus</name>
    <dbReference type="NCBI Taxonomy" id="2820287"/>
    <lineage>
        <taxon>Bacteria</taxon>
        <taxon>Bacillati</taxon>
        <taxon>Actinomycetota</taxon>
        <taxon>Actinomycetes</taxon>
        <taxon>Glycomycetales</taxon>
        <taxon>Glycomycetaceae</taxon>
        <taxon>Glycomyces</taxon>
    </lineage>
</organism>
<sequence length="130" mass="14203">MARAASLDARYPLPDWTVDTGFKRDLTLAVAAAVGNAVEEWPDLEGPQAQSDHAERVTAAARAAIAPLLTWLEECPGVGYPGDPLVSYIGQLALTRPGEAPDPPHYRELLRAYSRHLARLADSYRTRIQP</sequence>